<comment type="subcellular location">
    <subcellularLocation>
        <location evidence="1">Membrane</location>
        <topology evidence="1">Multi-pass membrane protein</topology>
    </subcellularLocation>
</comment>
<evidence type="ECO:0000256" key="5">
    <source>
        <dbReference type="ARBA" id="ARBA00023136"/>
    </source>
</evidence>
<evidence type="ECO:0000256" key="6">
    <source>
        <dbReference type="RuleBase" id="RU363053"/>
    </source>
</evidence>
<dbReference type="PANTHER" id="PTHR11266:SF39">
    <property type="entry name" value="MPV17-LIKE PROTEIN"/>
    <property type="match status" value="1"/>
</dbReference>
<keyword evidence="8" id="KW-1185">Reference proteome</keyword>
<dbReference type="STRING" id="43700.ENSMALP00000029822"/>
<reference evidence="7" key="2">
    <citation type="submission" date="2025-09" db="UniProtKB">
        <authorList>
            <consortium name="Ensembl"/>
        </authorList>
    </citation>
    <scope>IDENTIFICATION</scope>
</reference>
<name>A0A3Q3R9T8_MONAL</name>
<dbReference type="GO" id="GO:0016020">
    <property type="term" value="C:membrane"/>
    <property type="evidence" value="ECO:0007669"/>
    <property type="project" value="UniProtKB-SubCell"/>
</dbReference>
<reference evidence="7" key="1">
    <citation type="submission" date="2025-08" db="UniProtKB">
        <authorList>
            <consortium name="Ensembl"/>
        </authorList>
    </citation>
    <scope>IDENTIFICATION</scope>
</reference>
<keyword evidence="5" id="KW-0472">Membrane</keyword>
<evidence type="ECO:0000256" key="4">
    <source>
        <dbReference type="ARBA" id="ARBA00022989"/>
    </source>
</evidence>
<proteinExistence type="inferred from homology"/>
<dbReference type="AlphaFoldDB" id="A0A3Q3R9T8"/>
<protein>
    <submittedName>
        <fullName evidence="7">Uncharacterized protein</fullName>
    </submittedName>
</protein>
<dbReference type="GO" id="GO:0061668">
    <property type="term" value="P:mitochondrial ribosome assembly"/>
    <property type="evidence" value="ECO:0007669"/>
    <property type="project" value="TreeGrafter"/>
</dbReference>
<evidence type="ECO:0000313" key="7">
    <source>
        <dbReference type="Ensembl" id="ENSMALP00000029822.1"/>
    </source>
</evidence>
<dbReference type="InterPro" id="IPR007248">
    <property type="entry name" value="Mpv17_PMP22"/>
</dbReference>
<keyword evidence="4" id="KW-1133">Transmembrane helix</keyword>
<keyword evidence="3" id="KW-0812">Transmembrane</keyword>
<dbReference type="GO" id="GO:0005739">
    <property type="term" value="C:mitochondrion"/>
    <property type="evidence" value="ECO:0007669"/>
    <property type="project" value="TreeGrafter"/>
</dbReference>
<dbReference type="Proteomes" id="UP000261600">
    <property type="component" value="Unplaced"/>
</dbReference>
<evidence type="ECO:0000256" key="2">
    <source>
        <dbReference type="ARBA" id="ARBA00006824"/>
    </source>
</evidence>
<dbReference type="Ensembl" id="ENSMALT00000030352.1">
    <property type="protein sequence ID" value="ENSMALP00000029822.1"/>
    <property type="gene ID" value="ENSMALG00000020637.1"/>
</dbReference>
<dbReference type="PANTHER" id="PTHR11266">
    <property type="entry name" value="PEROXISOMAL MEMBRANE PROTEIN 2, PXMP2 MPV17"/>
    <property type="match status" value="1"/>
</dbReference>
<evidence type="ECO:0000256" key="3">
    <source>
        <dbReference type="ARBA" id="ARBA00022692"/>
    </source>
</evidence>
<accession>A0A3Q3R9T8</accession>
<evidence type="ECO:0000256" key="1">
    <source>
        <dbReference type="ARBA" id="ARBA00004141"/>
    </source>
</evidence>
<organism evidence="7 8">
    <name type="scientific">Monopterus albus</name>
    <name type="common">Swamp eel</name>
    <dbReference type="NCBI Taxonomy" id="43700"/>
    <lineage>
        <taxon>Eukaryota</taxon>
        <taxon>Metazoa</taxon>
        <taxon>Chordata</taxon>
        <taxon>Craniata</taxon>
        <taxon>Vertebrata</taxon>
        <taxon>Euteleostomi</taxon>
        <taxon>Actinopterygii</taxon>
        <taxon>Neopterygii</taxon>
        <taxon>Teleostei</taxon>
        <taxon>Neoteleostei</taxon>
        <taxon>Acanthomorphata</taxon>
        <taxon>Anabantaria</taxon>
        <taxon>Synbranchiformes</taxon>
        <taxon>Synbranchidae</taxon>
        <taxon>Monopterus</taxon>
    </lineage>
</organism>
<comment type="similarity">
    <text evidence="2 6">Belongs to the peroxisomal membrane protein PXMP2/4 family.</text>
</comment>
<sequence>KAFWWPFRPESRESARSRRHTTTRNCVLLCLFAGGDLVHQLIAQKECMDWQHTRNMAIVATSFHGNINNSFWLRAPERRFPGKSAGMVFRKLLLDQSFASPLATSVFYTGDLISSSGKFSNNFLVPLRLQISSPNFLNSKVRTRRGIRTGVRWLTLRRMKFVVDRKSSP</sequence>
<evidence type="ECO:0000313" key="8">
    <source>
        <dbReference type="Proteomes" id="UP000261600"/>
    </source>
</evidence>